<evidence type="ECO:0000256" key="1">
    <source>
        <dbReference type="SAM" id="MobiDB-lite"/>
    </source>
</evidence>
<sequence length="117" mass="13014">MWGIINSQRSNPQNSRGGGNIHPDDINDCFTEIAHKIVSSLQTPQKDPLSYMNNQTIPDVTFSFQPVSPLFVRGVIDGLKNRNCSDIYGLTVSMIKSVKNNVIGPKTREALDELRPD</sequence>
<gene>
    <name evidence="2" type="ORF">HHI36_009074</name>
</gene>
<evidence type="ECO:0000313" key="2">
    <source>
        <dbReference type="EMBL" id="KAL3270017.1"/>
    </source>
</evidence>
<protein>
    <submittedName>
        <fullName evidence="2">Uncharacterized protein</fullName>
    </submittedName>
</protein>
<accession>A0ABD2MUN6</accession>
<keyword evidence="3" id="KW-1185">Reference proteome</keyword>
<evidence type="ECO:0000313" key="3">
    <source>
        <dbReference type="Proteomes" id="UP001516400"/>
    </source>
</evidence>
<feature type="compositionally biased region" description="Polar residues" evidence="1">
    <location>
        <begin position="1"/>
        <end position="15"/>
    </location>
</feature>
<feature type="region of interest" description="Disordered" evidence="1">
    <location>
        <begin position="1"/>
        <end position="24"/>
    </location>
</feature>
<comment type="caution">
    <text evidence="2">The sequence shown here is derived from an EMBL/GenBank/DDBJ whole genome shotgun (WGS) entry which is preliminary data.</text>
</comment>
<name>A0ABD2MUN6_9CUCU</name>
<reference evidence="2 3" key="1">
    <citation type="journal article" date="2021" name="BMC Biol.">
        <title>Horizontally acquired antibacterial genes associated with adaptive radiation of ladybird beetles.</title>
        <authorList>
            <person name="Li H.S."/>
            <person name="Tang X.F."/>
            <person name="Huang Y.H."/>
            <person name="Xu Z.Y."/>
            <person name="Chen M.L."/>
            <person name="Du X.Y."/>
            <person name="Qiu B.Y."/>
            <person name="Chen P.T."/>
            <person name="Zhang W."/>
            <person name="Slipinski A."/>
            <person name="Escalona H.E."/>
            <person name="Waterhouse R.M."/>
            <person name="Zwick A."/>
            <person name="Pang H."/>
        </authorList>
    </citation>
    <scope>NUCLEOTIDE SEQUENCE [LARGE SCALE GENOMIC DNA]</scope>
    <source>
        <strain evidence="2">SYSU2018</strain>
    </source>
</reference>
<dbReference type="EMBL" id="JABFTP020000021">
    <property type="protein sequence ID" value="KAL3270017.1"/>
    <property type="molecule type" value="Genomic_DNA"/>
</dbReference>
<organism evidence="2 3">
    <name type="scientific">Cryptolaemus montrouzieri</name>
    <dbReference type="NCBI Taxonomy" id="559131"/>
    <lineage>
        <taxon>Eukaryota</taxon>
        <taxon>Metazoa</taxon>
        <taxon>Ecdysozoa</taxon>
        <taxon>Arthropoda</taxon>
        <taxon>Hexapoda</taxon>
        <taxon>Insecta</taxon>
        <taxon>Pterygota</taxon>
        <taxon>Neoptera</taxon>
        <taxon>Endopterygota</taxon>
        <taxon>Coleoptera</taxon>
        <taxon>Polyphaga</taxon>
        <taxon>Cucujiformia</taxon>
        <taxon>Coccinelloidea</taxon>
        <taxon>Coccinellidae</taxon>
        <taxon>Scymninae</taxon>
        <taxon>Scymnini</taxon>
        <taxon>Cryptolaemus</taxon>
    </lineage>
</organism>
<dbReference type="Proteomes" id="UP001516400">
    <property type="component" value="Unassembled WGS sequence"/>
</dbReference>
<dbReference type="AlphaFoldDB" id="A0ABD2MUN6"/>
<proteinExistence type="predicted"/>